<evidence type="ECO:0000313" key="8">
    <source>
        <dbReference type="EMBL" id="KAJ1969917.1"/>
    </source>
</evidence>
<dbReference type="PANTHER" id="PTHR46174:SF1">
    <property type="entry name" value="CXXC-TYPE ZINC FINGER PROTEIN 1"/>
    <property type="match status" value="1"/>
</dbReference>
<feature type="region of interest" description="Disordered" evidence="6">
    <location>
        <begin position="277"/>
        <end position="376"/>
    </location>
</feature>
<feature type="compositionally biased region" description="Polar residues" evidence="6">
    <location>
        <begin position="206"/>
        <end position="217"/>
    </location>
</feature>
<dbReference type="FunFam" id="3.40.630.30:FF:000013">
    <property type="entry name" value="cysteine-rich protein 2-binding protein-like"/>
    <property type="match status" value="1"/>
</dbReference>
<sequence>MTSTPTRSFPYNLAELKWTDDTHTRNEQKKYCYCGQDYDDKQVMRQCVSCRQWFHLPCIQIPTGFPFRGDIFYVFRCAVCTQGPEEYTRQPMSWVSIVQLTLYHLGVTESSRYFRFRDVICSFIDEHWEDLQPGKQRSNTWKNTISAVLSTHPSVFVSGTEELGQPGYWALLRLTPPDTTPVKKTKNKAHRSAKAPGANDKLASPASRNTGSRSKTPITKKAIKPEPEETPTRPPTPPSPVVDPVSSPSSLSTLSTLSSCSVISWDLDSDPVTQMATESVVSATESVEPSTAQPRAEKRALENVDQKTKDSDLIEKAESHSPTKKRLRTTSPVPTATVPKVQSLTEHKSPSDLPNSYKTPLTQPQGNLGTTGPSLLPMTSVDEEALYQKLKAMPSPLSVELSRMKRRLKVRMLKRAAGLDLFNLEDRVAQTLTLPLHTFGERTAQEDVNGELSDTDARMFSRCKPRITKIPYHQSFACRLYGRLQQRNTLGTTRPWVGPLKGRTLKPFIRRDYESKPTKLRLLESIRGLPLEKRLRDPTEESSPTTVYPVDYCYVQPCHIPQVNALLADAFWPGIDISEALQYPECSVVVLYRRLVIGCAFMTPDAYITYLTVAPGWGSGGIGRFMIYHLIQISAGRDITLHVSANNPAMILYQGYGFKPEQFIIGFYDKYLPEHSQLSNNAFFLRLRR</sequence>
<dbReference type="GO" id="GO:0016747">
    <property type="term" value="F:acyltransferase activity, transferring groups other than amino-acyl groups"/>
    <property type="evidence" value="ECO:0007669"/>
    <property type="project" value="InterPro"/>
</dbReference>
<comment type="subcellular location">
    <subcellularLocation>
        <location evidence="1">Nucleus</location>
    </subcellularLocation>
</comment>
<reference evidence="8" key="1">
    <citation type="submission" date="2022-07" db="EMBL/GenBank/DDBJ databases">
        <title>Phylogenomic reconstructions and comparative analyses of Kickxellomycotina fungi.</title>
        <authorList>
            <person name="Reynolds N.K."/>
            <person name="Stajich J.E."/>
            <person name="Barry K."/>
            <person name="Grigoriev I.V."/>
            <person name="Crous P."/>
            <person name="Smith M.E."/>
        </authorList>
    </citation>
    <scope>NUCLEOTIDE SEQUENCE</scope>
    <source>
        <strain evidence="8">RSA 1196</strain>
    </source>
</reference>
<feature type="compositionally biased region" description="Basic residues" evidence="6">
    <location>
        <begin position="183"/>
        <end position="193"/>
    </location>
</feature>
<feature type="compositionally biased region" description="Basic and acidic residues" evidence="6">
    <location>
        <begin position="295"/>
        <end position="321"/>
    </location>
</feature>
<dbReference type="Gene3D" id="3.90.980.20">
    <property type="match status" value="1"/>
</dbReference>
<comment type="caution">
    <text evidence="8">The sequence shown here is derived from an EMBL/GenBank/DDBJ whole genome shotgun (WGS) entry which is preliminary data.</text>
</comment>
<feature type="compositionally biased region" description="Pro residues" evidence="6">
    <location>
        <begin position="232"/>
        <end position="241"/>
    </location>
</feature>
<dbReference type="OrthoDB" id="4080456at2759"/>
<keyword evidence="9" id="KW-1185">Reference proteome</keyword>
<organism evidence="8 9">
    <name type="scientific">Dispira parvispora</name>
    <dbReference type="NCBI Taxonomy" id="1520584"/>
    <lineage>
        <taxon>Eukaryota</taxon>
        <taxon>Fungi</taxon>
        <taxon>Fungi incertae sedis</taxon>
        <taxon>Zoopagomycota</taxon>
        <taxon>Kickxellomycotina</taxon>
        <taxon>Dimargaritomycetes</taxon>
        <taxon>Dimargaritales</taxon>
        <taxon>Dimargaritaceae</taxon>
        <taxon>Dispira</taxon>
    </lineage>
</organism>
<feature type="domain" description="N-acetyltransferase" evidence="7">
    <location>
        <begin position="550"/>
        <end position="689"/>
    </location>
</feature>
<name>A0A9W8B0D1_9FUNG</name>
<evidence type="ECO:0000256" key="6">
    <source>
        <dbReference type="SAM" id="MobiDB-lite"/>
    </source>
</evidence>
<dbReference type="GO" id="GO:0045893">
    <property type="term" value="P:positive regulation of DNA-templated transcription"/>
    <property type="evidence" value="ECO:0007669"/>
    <property type="project" value="TreeGrafter"/>
</dbReference>
<evidence type="ECO:0000256" key="1">
    <source>
        <dbReference type="ARBA" id="ARBA00004123"/>
    </source>
</evidence>
<feature type="compositionally biased region" description="Polar residues" evidence="6">
    <location>
        <begin position="329"/>
        <end position="344"/>
    </location>
</feature>
<proteinExistence type="predicted"/>
<dbReference type="GO" id="GO:0008270">
    <property type="term" value="F:zinc ion binding"/>
    <property type="evidence" value="ECO:0007669"/>
    <property type="project" value="UniProtKB-KW"/>
</dbReference>
<feature type="compositionally biased region" description="Polar residues" evidence="6">
    <location>
        <begin position="277"/>
        <end position="293"/>
    </location>
</feature>
<feature type="compositionally biased region" description="Polar residues" evidence="6">
    <location>
        <begin position="352"/>
        <end position="373"/>
    </location>
</feature>
<dbReference type="InterPro" id="IPR011011">
    <property type="entry name" value="Znf_FYVE_PHD"/>
</dbReference>
<dbReference type="InterPro" id="IPR016181">
    <property type="entry name" value="Acyl_CoA_acyltransferase"/>
</dbReference>
<feature type="region of interest" description="Disordered" evidence="6">
    <location>
        <begin position="179"/>
        <end position="253"/>
    </location>
</feature>
<dbReference type="Gene3D" id="3.40.630.30">
    <property type="match status" value="1"/>
</dbReference>
<dbReference type="Proteomes" id="UP001150925">
    <property type="component" value="Unassembled WGS sequence"/>
</dbReference>
<keyword evidence="5" id="KW-0539">Nucleus</keyword>
<gene>
    <name evidence="8" type="ORF">IWQ62_000318</name>
</gene>
<evidence type="ECO:0000256" key="5">
    <source>
        <dbReference type="ARBA" id="ARBA00023242"/>
    </source>
</evidence>
<dbReference type="InterPro" id="IPR001965">
    <property type="entry name" value="Znf_PHD"/>
</dbReference>
<dbReference type="Pfam" id="PF00583">
    <property type="entry name" value="Acetyltransf_1"/>
    <property type="match status" value="1"/>
</dbReference>
<protein>
    <recommendedName>
        <fullName evidence="7">N-acetyltransferase domain-containing protein</fullName>
    </recommendedName>
</protein>
<evidence type="ECO:0000259" key="7">
    <source>
        <dbReference type="PROSITE" id="PS51186"/>
    </source>
</evidence>
<dbReference type="AlphaFoldDB" id="A0A9W8B0D1"/>
<dbReference type="EMBL" id="JANBPY010000014">
    <property type="protein sequence ID" value="KAJ1969917.1"/>
    <property type="molecule type" value="Genomic_DNA"/>
</dbReference>
<accession>A0A9W8B0D1</accession>
<dbReference type="SMART" id="SM00249">
    <property type="entry name" value="PHD"/>
    <property type="match status" value="1"/>
</dbReference>
<dbReference type="InterPro" id="IPR000182">
    <property type="entry name" value="GNAT_dom"/>
</dbReference>
<evidence type="ECO:0000256" key="4">
    <source>
        <dbReference type="ARBA" id="ARBA00022833"/>
    </source>
</evidence>
<keyword evidence="2" id="KW-0479">Metal-binding</keyword>
<evidence type="ECO:0000313" key="9">
    <source>
        <dbReference type="Proteomes" id="UP001150925"/>
    </source>
</evidence>
<dbReference type="GO" id="GO:0048188">
    <property type="term" value="C:Set1C/COMPASS complex"/>
    <property type="evidence" value="ECO:0007669"/>
    <property type="project" value="InterPro"/>
</dbReference>
<dbReference type="InterPro" id="IPR037869">
    <property type="entry name" value="Spp1/CFP1"/>
</dbReference>
<keyword evidence="3" id="KW-0863">Zinc-finger</keyword>
<evidence type="ECO:0000256" key="2">
    <source>
        <dbReference type="ARBA" id="ARBA00022723"/>
    </source>
</evidence>
<dbReference type="SUPFAM" id="SSF55729">
    <property type="entry name" value="Acyl-CoA N-acyltransferases (Nat)"/>
    <property type="match status" value="1"/>
</dbReference>
<evidence type="ECO:0000256" key="3">
    <source>
        <dbReference type="ARBA" id="ARBA00022771"/>
    </source>
</evidence>
<keyword evidence="4" id="KW-0862">Zinc</keyword>
<dbReference type="SUPFAM" id="SSF57903">
    <property type="entry name" value="FYVE/PHD zinc finger"/>
    <property type="match status" value="1"/>
</dbReference>
<dbReference type="PANTHER" id="PTHR46174">
    <property type="entry name" value="CXXC-TYPE ZINC FINGER PROTEIN 1"/>
    <property type="match status" value="1"/>
</dbReference>
<feature type="compositionally biased region" description="Low complexity" evidence="6">
    <location>
        <begin position="242"/>
        <end position="253"/>
    </location>
</feature>
<dbReference type="PROSITE" id="PS51186">
    <property type="entry name" value="GNAT"/>
    <property type="match status" value="1"/>
</dbReference>